<dbReference type="AlphaFoldDB" id="A0A5J4Z2P0"/>
<organism evidence="2 3">
    <name type="scientific">Porphyridium purpureum</name>
    <name type="common">Red alga</name>
    <name type="synonym">Porphyridium cruentum</name>
    <dbReference type="NCBI Taxonomy" id="35688"/>
    <lineage>
        <taxon>Eukaryota</taxon>
        <taxon>Rhodophyta</taxon>
        <taxon>Bangiophyceae</taxon>
        <taxon>Porphyridiales</taxon>
        <taxon>Porphyridiaceae</taxon>
        <taxon>Porphyridium</taxon>
    </lineage>
</organism>
<dbReference type="Proteomes" id="UP000324585">
    <property type="component" value="Unassembled WGS sequence"/>
</dbReference>
<proteinExistence type="predicted"/>
<keyword evidence="3" id="KW-1185">Reference proteome</keyword>
<sequence length="455" mass="50675">MVRVGRVRAALLALLCAVILGASAAAPETVPVACDGDCYPFTINLVPNGAQDPRVVEIFEEAHATLRRVLVGQRLVAQPVEMSLYFRVNSIDGLGGVLGSSRNYQHIAVCTDDEVPCHYDVLPSLAECVFDAADFFSNCDFPAWKDFWVEVVLHEMLHVLGVGSFWTDRFPTRTGYNTRVDCVATSSASYKYPGAKREWNLLGGSGAPPVEYNHWNGDGSNCKHWDESKMNVELMTSEASTVLTPSTVSTVERLSKVTLGAMEDLNYVVDWSQAEAYIVPPSPQLAELETQTQTLESVHNQGQEYLAELELSEEARRKQIQRATEREELHTGLHRGVIGEVWYPETYKAPLLDRTGRIIEQETIGEDLAGNTHSICTESHRIIHGHTLKHFERAKVTHHPAQSLLYDEYTRTFSDHHGLYAQVCDTDMLRLLGAKSQDATNLRTGHGTLEPDPLR</sequence>
<dbReference type="SUPFAM" id="SSF55486">
    <property type="entry name" value="Metalloproteases ('zincins'), catalytic domain"/>
    <property type="match status" value="1"/>
</dbReference>
<evidence type="ECO:0000313" key="3">
    <source>
        <dbReference type="Proteomes" id="UP000324585"/>
    </source>
</evidence>
<dbReference type="OrthoDB" id="48352at2759"/>
<feature type="chain" id="PRO_5023832122" description="Leishmanolysin-like peptidase" evidence="1">
    <location>
        <begin position="26"/>
        <end position="455"/>
    </location>
</feature>
<feature type="signal peptide" evidence="1">
    <location>
        <begin position="1"/>
        <end position="25"/>
    </location>
</feature>
<accession>A0A5J4Z2P0</accession>
<dbReference type="Gene3D" id="3.90.132.10">
    <property type="entry name" value="Leishmanolysin , domain 2"/>
    <property type="match status" value="1"/>
</dbReference>
<name>A0A5J4Z2P0_PORPP</name>
<reference evidence="3" key="1">
    <citation type="journal article" date="2019" name="Nat. Commun.">
        <title>Expansion of phycobilisome linker gene families in mesophilic red algae.</title>
        <authorList>
            <person name="Lee J."/>
            <person name="Kim D."/>
            <person name="Bhattacharya D."/>
            <person name="Yoon H.S."/>
        </authorList>
    </citation>
    <scope>NUCLEOTIDE SEQUENCE [LARGE SCALE GENOMIC DNA]</scope>
    <source>
        <strain evidence="3">CCMP 1328</strain>
    </source>
</reference>
<evidence type="ECO:0000313" key="2">
    <source>
        <dbReference type="EMBL" id="KAA8497896.1"/>
    </source>
</evidence>
<comment type="caution">
    <text evidence="2">The sequence shown here is derived from an EMBL/GenBank/DDBJ whole genome shotgun (WGS) entry which is preliminary data.</text>
</comment>
<dbReference type="EMBL" id="VRMN01000001">
    <property type="protein sequence ID" value="KAA8497896.1"/>
    <property type="molecule type" value="Genomic_DNA"/>
</dbReference>
<evidence type="ECO:0008006" key="4">
    <source>
        <dbReference type="Google" id="ProtNLM"/>
    </source>
</evidence>
<keyword evidence="1" id="KW-0732">Signal</keyword>
<evidence type="ECO:0000256" key="1">
    <source>
        <dbReference type="SAM" id="SignalP"/>
    </source>
</evidence>
<gene>
    <name evidence="2" type="ORF">FVE85_5481</name>
</gene>
<protein>
    <recommendedName>
        <fullName evidence="4">Leishmanolysin-like peptidase</fullName>
    </recommendedName>
</protein>